<dbReference type="Pfam" id="PF01740">
    <property type="entry name" value="STAS"/>
    <property type="match status" value="1"/>
</dbReference>
<dbReference type="Proteomes" id="UP001183420">
    <property type="component" value="Unassembled WGS sequence"/>
</dbReference>
<evidence type="ECO:0000256" key="1">
    <source>
        <dbReference type="ARBA" id="ARBA00009013"/>
    </source>
</evidence>
<comment type="caution">
    <text evidence="4">The sequence shown here is derived from an EMBL/GenBank/DDBJ whole genome shotgun (WGS) entry which is preliminary data.</text>
</comment>
<reference evidence="5" key="1">
    <citation type="submission" date="2023-07" db="EMBL/GenBank/DDBJ databases">
        <title>30 novel species of actinomycetes from the DSMZ collection.</title>
        <authorList>
            <person name="Nouioui I."/>
        </authorList>
    </citation>
    <scope>NUCLEOTIDE SEQUENCE [LARGE SCALE GENOMIC DNA]</scope>
    <source>
        <strain evidence="5">DSM 44918</strain>
    </source>
</reference>
<organism evidence="4 5">
    <name type="scientific">Streptomyces millisiae</name>
    <dbReference type="NCBI Taxonomy" id="3075542"/>
    <lineage>
        <taxon>Bacteria</taxon>
        <taxon>Bacillati</taxon>
        <taxon>Actinomycetota</taxon>
        <taxon>Actinomycetes</taxon>
        <taxon>Kitasatosporales</taxon>
        <taxon>Streptomycetaceae</taxon>
        <taxon>Streptomyces</taxon>
    </lineage>
</organism>
<dbReference type="RefSeq" id="WP_311598960.1">
    <property type="nucleotide sequence ID" value="NZ_JAVREM010000015.1"/>
</dbReference>
<dbReference type="CDD" id="cd07043">
    <property type="entry name" value="STAS_anti-anti-sigma_factors"/>
    <property type="match status" value="1"/>
</dbReference>
<evidence type="ECO:0000313" key="5">
    <source>
        <dbReference type="Proteomes" id="UP001183420"/>
    </source>
</evidence>
<dbReference type="Gene3D" id="3.30.750.24">
    <property type="entry name" value="STAS domain"/>
    <property type="match status" value="1"/>
</dbReference>
<evidence type="ECO:0000313" key="4">
    <source>
        <dbReference type="EMBL" id="MDT0319570.1"/>
    </source>
</evidence>
<dbReference type="PANTHER" id="PTHR33495">
    <property type="entry name" value="ANTI-SIGMA FACTOR ANTAGONIST TM_1081-RELATED-RELATED"/>
    <property type="match status" value="1"/>
</dbReference>
<sequence length="126" mass="13407">MDRAMPDSPHRRQLTVDVRRMGSGVVVAPSGELDHHSADRLQESLNACVADGRYRIVIDCSGLEFCDSTGLNVLLTTRMEVEAAGGQVHLSGMRPIVARVLEITGAGAVFSVHETLAEALAALPAD</sequence>
<dbReference type="EMBL" id="JAVREM010000015">
    <property type="protein sequence ID" value="MDT0319570.1"/>
    <property type="molecule type" value="Genomic_DNA"/>
</dbReference>
<feature type="domain" description="STAS" evidence="3">
    <location>
        <begin position="14"/>
        <end position="123"/>
    </location>
</feature>
<comment type="similarity">
    <text evidence="1 2">Belongs to the anti-sigma-factor antagonist family.</text>
</comment>
<dbReference type="PROSITE" id="PS50801">
    <property type="entry name" value="STAS"/>
    <property type="match status" value="1"/>
</dbReference>
<proteinExistence type="inferred from homology"/>
<dbReference type="InterPro" id="IPR002645">
    <property type="entry name" value="STAS_dom"/>
</dbReference>
<gene>
    <name evidence="4" type="ORF">RNC47_14605</name>
</gene>
<accession>A0ABU2LPS2</accession>
<dbReference type="SUPFAM" id="SSF52091">
    <property type="entry name" value="SpoIIaa-like"/>
    <property type="match status" value="1"/>
</dbReference>
<dbReference type="PANTHER" id="PTHR33495:SF2">
    <property type="entry name" value="ANTI-SIGMA FACTOR ANTAGONIST TM_1081-RELATED"/>
    <property type="match status" value="1"/>
</dbReference>
<evidence type="ECO:0000259" key="3">
    <source>
        <dbReference type="PROSITE" id="PS50801"/>
    </source>
</evidence>
<protein>
    <recommendedName>
        <fullName evidence="2">Anti-sigma factor antagonist</fullName>
    </recommendedName>
</protein>
<dbReference type="NCBIfam" id="TIGR00377">
    <property type="entry name" value="ant_ant_sig"/>
    <property type="match status" value="1"/>
</dbReference>
<evidence type="ECO:0000256" key="2">
    <source>
        <dbReference type="RuleBase" id="RU003749"/>
    </source>
</evidence>
<dbReference type="InterPro" id="IPR003658">
    <property type="entry name" value="Anti-sigma_ant"/>
</dbReference>
<dbReference type="InterPro" id="IPR036513">
    <property type="entry name" value="STAS_dom_sf"/>
</dbReference>
<keyword evidence="5" id="KW-1185">Reference proteome</keyword>
<name>A0ABU2LPS2_9ACTN</name>